<dbReference type="AlphaFoldDB" id="A0A9W9PIL8"/>
<comment type="caution">
    <text evidence="2">The sequence shown here is derived from an EMBL/GenBank/DDBJ whole genome shotgun (WGS) entry which is preliminary data.</text>
</comment>
<keyword evidence="3" id="KW-1185">Reference proteome</keyword>
<reference evidence="2" key="1">
    <citation type="submission" date="2022-11" db="EMBL/GenBank/DDBJ databases">
        <authorList>
            <person name="Petersen C."/>
        </authorList>
    </citation>
    <scope>NUCLEOTIDE SEQUENCE</scope>
    <source>
        <strain evidence="2">IBT 19713</strain>
    </source>
</reference>
<name>A0A9W9PIL8_9EURO</name>
<sequence length="73" mass="8089">MMSLEGKSNATIGARCMSPSLHQPSSSVARPETWHSKSVELVATGMPPDLFRRLDQRRGQGEDLSVPTGWVWH</sequence>
<evidence type="ECO:0000313" key="2">
    <source>
        <dbReference type="EMBL" id="KAJ5246328.1"/>
    </source>
</evidence>
<dbReference type="Proteomes" id="UP001150941">
    <property type="component" value="Unassembled WGS sequence"/>
</dbReference>
<reference evidence="2" key="2">
    <citation type="journal article" date="2023" name="IMA Fungus">
        <title>Comparative genomic study of the Penicillium genus elucidates a diverse pangenome and 15 lateral gene transfer events.</title>
        <authorList>
            <person name="Petersen C."/>
            <person name="Sorensen T."/>
            <person name="Nielsen M.R."/>
            <person name="Sondergaard T.E."/>
            <person name="Sorensen J.L."/>
            <person name="Fitzpatrick D.A."/>
            <person name="Frisvad J.C."/>
            <person name="Nielsen K.L."/>
        </authorList>
    </citation>
    <scope>NUCLEOTIDE SEQUENCE</scope>
    <source>
        <strain evidence="2">IBT 19713</strain>
    </source>
</reference>
<proteinExistence type="predicted"/>
<feature type="compositionally biased region" description="Polar residues" evidence="1">
    <location>
        <begin position="1"/>
        <end position="11"/>
    </location>
</feature>
<protein>
    <submittedName>
        <fullName evidence="2">Uncharacterized protein</fullName>
    </submittedName>
</protein>
<gene>
    <name evidence="2" type="ORF">N7468_001311</name>
</gene>
<evidence type="ECO:0000256" key="1">
    <source>
        <dbReference type="SAM" id="MobiDB-lite"/>
    </source>
</evidence>
<feature type="region of interest" description="Disordered" evidence="1">
    <location>
        <begin position="1"/>
        <end position="33"/>
    </location>
</feature>
<dbReference type="RefSeq" id="XP_058333749.1">
    <property type="nucleotide sequence ID" value="XM_058470608.1"/>
</dbReference>
<evidence type="ECO:0000313" key="3">
    <source>
        <dbReference type="Proteomes" id="UP001150941"/>
    </source>
</evidence>
<dbReference type="GeneID" id="83197911"/>
<organism evidence="2 3">
    <name type="scientific">Penicillium chermesinum</name>
    <dbReference type="NCBI Taxonomy" id="63820"/>
    <lineage>
        <taxon>Eukaryota</taxon>
        <taxon>Fungi</taxon>
        <taxon>Dikarya</taxon>
        <taxon>Ascomycota</taxon>
        <taxon>Pezizomycotina</taxon>
        <taxon>Eurotiomycetes</taxon>
        <taxon>Eurotiomycetidae</taxon>
        <taxon>Eurotiales</taxon>
        <taxon>Aspergillaceae</taxon>
        <taxon>Penicillium</taxon>
    </lineage>
</organism>
<dbReference type="EMBL" id="JAPQKS010000002">
    <property type="protein sequence ID" value="KAJ5246328.1"/>
    <property type="molecule type" value="Genomic_DNA"/>
</dbReference>
<accession>A0A9W9PIL8</accession>